<proteinExistence type="predicted"/>
<dbReference type="EMBL" id="SNXW01000001">
    <property type="protein sequence ID" value="TDP88371.1"/>
    <property type="molecule type" value="Genomic_DNA"/>
</dbReference>
<protein>
    <submittedName>
        <fullName evidence="1">Uncharacterized protein</fullName>
    </submittedName>
</protein>
<sequence>MTDRLSALPLTLEAFACGDLSVTDLARVWRDAAETHQPALPQRYVDVLERLLSQIESAALFSEESCSFSRTDILAALADWLGKARALKA</sequence>
<dbReference type="OrthoDB" id="8966078at2"/>
<keyword evidence="2" id="KW-1185">Reference proteome</keyword>
<accession>A0A4R6RNP9</accession>
<dbReference type="RefSeq" id="WP_133605990.1">
    <property type="nucleotide sequence ID" value="NZ_JBASTO010000327.1"/>
</dbReference>
<reference evidence="1 2" key="1">
    <citation type="submission" date="2019-03" db="EMBL/GenBank/DDBJ databases">
        <title>Genomic Encyclopedia of Type Strains, Phase IV (KMG-IV): sequencing the most valuable type-strain genomes for metagenomic binning, comparative biology and taxonomic classification.</title>
        <authorList>
            <person name="Goeker M."/>
        </authorList>
    </citation>
    <scope>NUCLEOTIDE SEQUENCE [LARGE SCALE GENOMIC DNA]</scope>
    <source>
        <strain evidence="1 2">DSM 11901</strain>
    </source>
</reference>
<organism evidence="1 2">
    <name type="scientific">Aquabacterium commune</name>
    <dbReference type="NCBI Taxonomy" id="70586"/>
    <lineage>
        <taxon>Bacteria</taxon>
        <taxon>Pseudomonadati</taxon>
        <taxon>Pseudomonadota</taxon>
        <taxon>Betaproteobacteria</taxon>
        <taxon>Burkholderiales</taxon>
        <taxon>Aquabacterium</taxon>
    </lineage>
</organism>
<evidence type="ECO:0000313" key="2">
    <source>
        <dbReference type="Proteomes" id="UP000294593"/>
    </source>
</evidence>
<name>A0A4R6RNP9_9BURK</name>
<comment type="caution">
    <text evidence="1">The sequence shown here is derived from an EMBL/GenBank/DDBJ whole genome shotgun (WGS) entry which is preliminary data.</text>
</comment>
<dbReference type="Proteomes" id="UP000294593">
    <property type="component" value="Unassembled WGS sequence"/>
</dbReference>
<evidence type="ECO:0000313" key="1">
    <source>
        <dbReference type="EMBL" id="TDP88371.1"/>
    </source>
</evidence>
<gene>
    <name evidence="1" type="ORF">EV672_101517</name>
</gene>
<dbReference type="AlphaFoldDB" id="A0A4R6RNP9"/>